<dbReference type="PANTHER" id="PTHR30055">
    <property type="entry name" value="HTH-TYPE TRANSCRIPTIONAL REGULATOR RUTR"/>
    <property type="match status" value="1"/>
</dbReference>
<reference evidence="5" key="1">
    <citation type="journal article" date="2019" name="Int. J. Syst. Evol. Microbiol.">
        <title>The Global Catalogue of Microorganisms (GCM) 10K type strain sequencing project: providing services to taxonomists for standard genome sequencing and annotation.</title>
        <authorList>
            <consortium name="The Broad Institute Genomics Platform"/>
            <consortium name="The Broad Institute Genome Sequencing Center for Infectious Disease"/>
            <person name="Wu L."/>
            <person name="Ma J."/>
        </authorList>
    </citation>
    <scope>NUCLEOTIDE SEQUENCE [LARGE SCALE GENOMIC DNA]</scope>
    <source>
        <strain evidence="5">KACC 12633</strain>
    </source>
</reference>
<gene>
    <name evidence="4" type="ORF">ACFPP9_04085</name>
</gene>
<proteinExistence type="predicted"/>
<protein>
    <submittedName>
        <fullName evidence="4">TetR/AcrR family transcriptional regulator</fullName>
    </submittedName>
</protein>
<keyword evidence="1 2" id="KW-0238">DNA-binding</keyword>
<sequence length="189" mass="20982">MARPLSEEKREAILTAAIELVATQGTGAPTAKIAKAAGFAEGTLFTYFATKDDLLNQVFLEIEAELAAALLDGYPGDGSPYERTRHLWDRLIDWGAANPAKRKAMRQLKVSDRVSEDSRCRAGELFQEITGVLEQNLADHAPVGQKVTYVAAILDTLAETTLEFILRDPEKREHYKQSGFEIFWKGIAR</sequence>
<dbReference type="Pfam" id="PF00440">
    <property type="entry name" value="TetR_N"/>
    <property type="match status" value="1"/>
</dbReference>
<dbReference type="Gene3D" id="1.10.357.10">
    <property type="entry name" value="Tetracycline Repressor, domain 2"/>
    <property type="match status" value="1"/>
</dbReference>
<organism evidence="4 5">
    <name type="scientific">Kaistia terrae</name>
    <dbReference type="NCBI Taxonomy" id="537017"/>
    <lineage>
        <taxon>Bacteria</taxon>
        <taxon>Pseudomonadati</taxon>
        <taxon>Pseudomonadota</taxon>
        <taxon>Alphaproteobacteria</taxon>
        <taxon>Hyphomicrobiales</taxon>
        <taxon>Kaistiaceae</taxon>
        <taxon>Kaistia</taxon>
    </lineage>
</organism>
<accession>A0ABW0PQL1</accession>
<evidence type="ECO:0000313" key="5">
    <source>
        <dbReference type="Proteomes" id="UP001596150"/>
    </source>
</evidence>
<name>A0ABW0PQL1_9HYPH</name>
<dbReference type="InterPro" id="IPR001647">
    <property type="entry name" value="HTH_TetR"/>
</dbReference>
<dbReference type="PANTHER" id="PTHR30055:SF222">
    <property type="entry name" value="REGULATORY PROTEIN"/>
    <property type="match status" value="1"/>
</dbReference>
<dbReference type="PRINTS" id="PR00455">
    <property type="entry name" value="HTHTETR"/>
</dbReference>
<dbReference type="Proteomes" id="UP001596150">
    <property type="component" value="Unassembled WGS sequence"/>
</dbReference>
<evidence type="ECO:0000256" key="2">
    <source>
        <dbReference type="PROSITE-ProRule" id="PRU00335"/>
    </source>
</evidence>
<dbReference type="SUPFAM" id="SSF46689">
    <property type="entry name" value="Homeodomain-like"/>
    <property type="match status" value="1"/>
</dbReference>
<keyword evidence="5" id="KW-1185">Reference proteome</keyword>
<feature type="DNA-binding region" description="H-T-H motif" evidence="2">
    <location>
        <begin position="29"/>
        <end position="48"/>
    </location>
</feature>
<dbReference type="RefSeq" id="WP_266342958.1">
    <property type="nucleotide sequence ID" value="NZ_JAPKNH010000002.1"/>
</dbReference>
<evidence type="ECO:0000313" key="4">
    <source>
        <dbReference type="EMBL" id="MFC5514941.1"/>
    </source>
</evidence>
<dbReference type="PROSITE" id="PS50977">
    <property type="entry name" value="HTH_TETR_2"/>
    <property type="match status" value="1"/>
</dbReference>
<evidence type="ECO:0000259" key="3">
    <source>
        <dbReference type="PROSITE" id="PS50977"/>
    </source>
</evidence>
<evidence type="ECO:0000256" key="1">
    <source>
        <dbReference type="ARBA" id="ARBA00023125"/>
    </source>
</evidence>
<comment type="caution">
    <text evidence="4">The sequence shown here is derived from an EMBL/GenBank/DDBJ whole genome shotgun (WGS) entry which is preliminary data.</text>
</comment>
<dbReference type="InterPro" id="IPR009057">
    <property type="entry name" value="Homeodomain-like_sf"/>
</dbReference>
<feature type="domain" description="HTH tetR-type" evidence="3">
    <location>
        <begin position="7"/>
        <end position="66"/>
    </location>
</feature>
<dbReference type="EMBL" id="JBHSML010000002">
    <property type="protein sequence ID" value="MFC5514941.1"/>
    <property type="molecule type" value="Genomic_DNA"/>
</dbReference>
<dbReference type="InterPro" id="IPR050109">
    <property type="entry name" value="HTH-type_TetR-like_transc_reg"/>
</dbReference>